<dbReference type="GO" id="GO:0008270">
    <property type="term" value="F:zinc ion binding"/>
    <property type="evidence" value="ECO:0007669"/>
    <property type="project" value="InterPro"/>
</dbReference>
<dbReference type="PIRSF" id="PIRSF037945">
    <property type="entry name" value="PGRPs"/>
    <property type="match status" value="1"/>
</dbReference>
<dbReference type="CDD" id="cd06583">
    <property type="entry name" value="PGRP"/>
    <property type="match status" value="1"/>
</dbReference>
<feature type="domain" description="N-acetylmuramoyl-L-alanine amidase" evidence="9">
    <location>
        <begin position="52"/>
        <end position="189"/>
    </location>
</feature>
<reference evidence="11" key="1">
    <citation type="submission" date="2015-11" db="EMBL/GenBank/DDBJ databases">
        <title>De novo transcriptome assembly of four potential Pierce s Disease insect vectors from Arizona vineyards.</title>
        <authorList>
            <person name="Tassone E.E."/>
        </authorList>
    </citation>
    <scope>NUCLEOTIDE SEQUENCE</scope>
</reference>
<evidence type="ECO:0000313" key="11">
    <source>
        <dbReference type="EMBL" id="JAT37836.1"/>
    </source>
</evidence>
<evidence type="ECO:0000256" key="8">
    <source>
        <dbReference type="SAM" id="Phobius"/>
    </source>
</evidence>
<dbReference type="SMART" id="SM00644">
    <property type="entry name" value="Ami_2"/>
    <property type="match status" value="1"/>
</dbReference>
<evidence type="ECO:0000259" key="9">
    <source>
        <dbReference type="SMART" id="SM00644"/>
    </source>
</evidence>
<keyword evidence="2 6" id="KW-0399">Innate immunity</keyword>
<protein>
    <recommendedName>
        <fullName evidence="6">Peptidoglycan-recognition protein</fullName>
    </recommendedName>
</protein>
<keyword evidence="3" id="KW-0732">Signal</keyword>
<evidence type="ECO:0000256" key="3">
    <source>
        <dbReference type="ARBA" id="ARBA00022729"/>
    </source>
</evidence>
<evidence type="ECO:0000256" key="2">
    <source>
        <dbReference type="ARBA" id="ARBA00022588"/>
    </source>
</evidence>
<dbReference type="InterPro" id="IPR015510">
    <property type="entry name" value="PGRP"/>
</dbReference>
<dbReference type="InterPro" id="IPR036505">
    <property type="entry name" value="Amidase/PGRP_sf"/>
</dbReference>
<proteinExistence type="inferred from homology"/>
<keyword evidence="5" id="KW-1015">Disulfide bond</keyword>
<dbReference type="GO" id="GO:0042834">
    <property type="term" value="F:peptidoglycan binding"/>
    <property type="evidence" value="ECO:0007669"/>
    <property type="project" value="InterPro"/>
</dbReference>
<dbReference type="GO" id="GO:0008745">
    <property type="term" value="F:N-acetylmuramoyl-L-alanine amidase activity"/>
    <property type="evidence" value="ECO:0007669"/>
    <property type="project" value="InterPro"/>
</dbReference>
<dbReference type="Pfam" id="PF01510">
    <property type="entry name" value="Amidase_2"/>
    <property type="match status" value="1"/>
</dbReference>
<feature type="disulfide bond" evidence="7">
    <location>
        <begin position="78"/>
        <end position="83"/>
    </location>
</feature>
<feature type="transmembrane region" description="Helical" evidence="8">
    <location>
        <begin position="15"/>
        <end position="40"/>
    </location>
</feature>
<name>A0A1B6MPG0_9HEMI</name>
<evidence type="ECO:0000259" key="10">
    <source>
        <dbReference type="SMART" id="SM00701"/>
    </source>
</evidence>
<accession>A0A1B6MPG0</accession>
<gene>
    <name evidence="11" type="ORF">g.4237</name>
</gene>
<evidence type="ECO:0000256" key="1">
    <source>
        <dbReference type="ARBA" id="ARBA00007553"/>
    </source>
</evidence>
<evidence type="ECO:0000256" key="6">
    <source>
        <dbReference type="PIRNR" id="PIRNR037945"/>
    </source>
</evidence>
<dbReference type="InterPro" id="IPR006619">
    <property type="entry name" value="PGRP_domain_met/bac"/>
</dbReference>
<evidence type="ECO:0000256" key="7">
    <source>
        <dbReference type="PIRSR" id="PIRSR037945-1"/>
    </source>
</evidence>
<feature type="domain" description="Peptidoglycan recognition protein family" evidence="10">
    <location>
        <begin position="40"/>
        <end position="183"/>
    </location>
</feature>
<dbReference type="PANTHER" id="PTHR11022">
    <property type="entry name" value="PEPTIDOGLYCAN RECOGNITION PROTEIN"/>
    <property type="match status" value="1"/>
</dbReference>
<dbReference type="GO" id="GO:0045087">
    <property type="term" value="P:innate immune response"/>
    <property type="evidence" value="ECO:0007669"/>
    <property type="project" value="UniProtKB-KW"/>
</dbReference>
<dbReference type="PANTHER" id="PTHR11022:SF41">
    <property type="entry name" value="PEPTIDOGLYCAN-RECOGNITION PROTEIN LC-RELATED"/>
    <property type="match status" value="1"/>
</dbReference>
<dbReference type="SUPFAM" id="SSF55846">
    <property type="entry name" value="N-acetylmuramoyl-L-alanine amidase-like"/>
    <property type="match status" value="1"/>
</dbReference>
<keyword evidence="8" id="KW-1133">Transmembrane helix</keyword>
<dbReference type="InterPro" id="IPR017331">
    <property type="entry name" value="Peptidoglycan_recognition"/>
</dbReference>
<dbReference type="EMBL" id="GEBQ01002141">
    <property type="protein sequence ID" value="JAT37836.1"/>
    <property type="molecule type" value="Transcribed_RNA"/>
</dbReference>
<keyword evidence="4 6" id="KW-0391">Immunity</keyword>
<dbReference type="InterPro" id="IPR002502">
    <property type="entry name" value="Amidase_domain"/>
</dbReference>
<keyword evidence="8" id="KW-0472">Membrane</keyword>
<keyword evidence="8" id="KW-0812">Transmembrane</keyword>
<evidence type="ECO:0000256" key="5">
    <source>
        <dbReference type="ARBA" id="ARBA00023157"/>
    </source>
</evidence>
<dbReference type="Gene3D" id="3.40.80.10">
    <property type="entry name" value="Peptidoglycan recognition protein-like"/>
    <property type="match status" value="1"/>
</dbReference>
<dbReference type="SMART" id="SM00701">
    <property type="entry name" value="PGRP"/>
    <property type="match status" value="1"/>
</dbReference>
<dbReference type="FunFam" id="3.40.80.10:FF:000001">
    <property type="entry name" value="Peptidoglycan recognition protein 1"/>
    <property type="match status" value="1"/>
</dbReference>
<comment type="similarity">
    <text evidence="1 6">Belongs to the N-acetylmuramoyl-L-alanine amidase 2 family.</text>
</comment>
<dbReference type="GO" id="GO:0009253">
    <property type="term" value="P:peptidoglycan catabolic process"/>
    <property type="evidence" value="ECO:0007669"/>
    <property type="project" value="InterPro"/>
</dbReference>
<organism evidence="11">
    <name type="scientific">Graphocephala atropunctata</name>
    <dbReference type="NCBI Taxonomy" id="36148"/>
    <lineage>
        <taxon>Eukaryota</taxon>
        <taxon>Metazoa</taxon>
        <taxon>Ecdysozoa</taxon>
        <taxon>Arthropoda</taxon>
        <taxon>Hexapoda</taxon>
        <taxon>Insecta</taxon>
        <taxon>Pterygota</taxon>
        <taxon>Neoptera</taxon>
        <taxon>Paraneoptera</taxon>
        <taxon>Hemiptera</taxon>
        <taxon>Auchenorrhyncha</taxon>
        <taxon>Membracoidea</taxon>
        <taxon>Cicadellidae</taxon>
        <taxon>Cicadellinae</taxon>
        <taxon>Cicadellini</taxon>
        <taxon>Graphocephala</taxon>
    </lineage>
</organism>
<dbReference type="AlphaFoldDB" id="A0A1B6MPG0"/>
<sequence>MHYLASVQVVLLQNLFWWVVMTMSLAVLLYFFVITTLAGVSIKSRSQWGAAPPKDTPTRISGAVPWVIIHNSEGSSDCSGKPCKEIIHNIQDYHMNEKNWVDIAYNFLVAPTGEVFEGRGWGVVGASAPKYNNKSVGICLIGSYERESPPEAQLAATQELIASGVKQARIQTLYKLIGHRQVHNTDCPGDKLYRIIKHWPHYTTKVE</sequence>
<evidence type="ECO:0000256" key="4">
    <source>
        <dbReference type="ARBA" id="ARBA00022859"/>
    </source>
</evidence>